<gene>
    <name evidence="2" type="ORF">T10_8068</name>
</gene>
<keyword evidence="1" id="KW-0472">Membrane</keyword>
<name>A0A0V1M670_9BILA</name>
<proteinExistence type="predicted"/>
<evidence type="ECO:0000256" key="1">
    <source>
        <dbReference type="SAM" id="Phobius"/>
    </source>
</evidence>
<comment type="caution">
    <text evidence="2">The sequence shown here is derived from an EMBL/GenBank/DDBJ whole genome shotgun (WGS) entry which is preliminary data.</text>
</comment>
<keyword evidence="1" id="KW-0812">Transmembrane</keyword>
<feature type="transmembrane region" description="Helical" evidence="1">
    <location>
        <begin position="20"/>
        <end position="42"/>
    </location>
</feature>
<accession>A0A0V1M670</accession>
<evidence type="ECO:0000313" key="2">
    <source>
        <dbReference type="EMBL" id="KRZ66898.1"/>
    </source>
</evidence>
<keyword evidence="1" id="KW-1133">Transmembrane helix</keyword>
<dbReference type="Proteomes" id="UP000054843">
    <property type="component" value="Unassembled WGS sequence"/>
</dbReference>
<evidence type="ECO:0000313" key="3">
    <source>
        <dbReference type="Proteomes" id="UP000054843"/>
    </source>
</evidence>
<protein>
    <submittedName>
        <fullName evidence="2">Uncharacterized protein</fullName>
    </submittedName>
</protein>
<keyword evidence="3" id="KW-1185">Reference proteome</keyword>
<reference evidence="2 3" key="1">
    <citation type="submission" date="2015-01" db="EMBL/GenBank/DDBJ databases">
        <title>Evolution of Trichinella species and genotypes.</title>
        <authorList>
            <person name="Korhonen P.K."/>
            <person name="Edoardo P."/>
            <person name="Giuseppe L.R."/>
            <person name="Gasser R.B."/>
        </authorList>
    </citation>
    <scope>NUCLEOTIDE SEQUENCE [LARGE SCALE GENOMIC DNA]</scope>
    <source>
        <strain evidence="2">ISS1980</strain>
    </source>
</reference>
<dbReference type="AlphaFoldDB" id="A0A0V1M670"/>
<sequence>LYAGDLVVVCSLIKTSIALGLRVVCSTITKLCFPIIISTASLSLLNNIPMMMMMMMMVMNRRLFSMLVLLGVVMLAYPGVSELQAPMLENVYDLSSSWPGMNMKLLNIYPKDGSYDSNVVPSQPWTIIDRRSVPFFGVRGKKVPFFGARGKRLLRPVVGAGEDERYKKLSSMDFFGPRG</sequence>
<feature type="non-terminal residue" evidence="2">
    <location>
        <position position="1"/>
    </location>
</feature>
<dbReference type="OrthoDB" id="5919137at2759"/>
<feature type="transmembrane region" description="Helical" evidence="1">
    <location>
        <begin position="63"/>
        <end position="80"/>
    </location>
</feature>
<organism evidence="2 3">
    <name type="scientific">Trichinella papuae</name>
    <dbReference type="NCBI Taxonomy" id="268474"/>
    <lineage>
        <taxon>Eukaryota</taxon>
        <taxon>Metazoa</taxon>
        <taxon>Ecdysozoa</taxon>
        <taxon>Nematoda</taxon>
        <taxon>Enoplea</taxon>
        <taxon>Dorylaimia</taxon>
        <taxon>Trichinellida</taxon>
        <taxon>Trichinellidae</taxon>
        <taxon>Trichinella</taxon>
    </lineage>
</organism>
<dbReference type="EMBL" id="JYDO01000219">
    <property type="protein sequence ID" value="KRZ66898.1"/>
    <property type="molecule type" value="Genomic_DNA"/>
</dbReference>